<dbReference type="GO" id="GO:0000981">
    <property type="term" value="F:DNA-binding transcription factor activity, RNA polymerase II-specific"/>
    <property type="evidence" value="ECO:0007669"/>
    <property type="project" value="InterPro"/>
</dbReference>
<dbReference type="PROSITE" id="PS00463">
    <property type="entry name" value="ZN2_CY6_FUNGAL_1"/>
    <property type="match status" value="1"/>
</dbReference>
<dbReference type="PANTHER" id="PTHR47540:SF3">
    <property type="entry name" value="ZN(II)2CYS6 TRANSCRIPTION FACTOR (EUROFUNG)"/>
    <property type="match status" value="1"/>
</dbReference>
<dbReference type="GO" id="GO:0008270">
    <property type="term" value="F:zinc ion binding"/>
    <property type="evidence" value="ECO:0007669"/>
    <property type="project" value="InterPro"/>
</dbReference>
<dbReference type="EMBL" id="KN846957">
    <property type="protein sequence ID" value="KIW70002.1"/>
    <property type="molecule type" value="Genomic_DNA"/>
</dbReference>
<keyword evidence="5" id="KW-0804">Transcription</keyword>
<evidence type="ECO:0000256" key="7">
    <source>
        <dbReference type="SAM" id="MobiDB-lite"/>
    </source>
</evidence>
<dbReference type="PANTHER" id="PTHR47540">
    <property type="entry name" value="THIAMINE REPRESSIBLE GENES REGULATORY PROTEIN THI5"/>
    <property type="match status" value="1"/>
</dbReference>
<protein>
    <recommendedName>
        <fullName evidence="9">Zn(2)-C6 fungal-type domain-containing protein</fullName>
    </recommendedName>
</protein>
<evidence type="ECO:0000256" key="1">
    <source>
        <dbReference type="ARBA" id="ARBA00004123"/>
    </source>
</evidence>
<dbReference type="InterPro" id="IPR051711">
    <property type="entry name" value="Stress_Response_Reg"/>
</dbReference>
<keyword evidence="8" id="KW-0812">Transmembrane</keyword>
<dbReference type="GO" id="GO:0006351">
    <property type="term" value="P:DNA-templated transcription"/>
    <property type="evidence" value="ECO:0007669"/>
    <property type="project" value="InterPro"/>
</dbReference>
<dbReference type="Pfam" id="PF00172">
    <property type="entry name" value="Zn_clus"/>
    <property type="match status" value="1"/>
</dbReference>
<comment type="subcellular location">
    <subcellularLocation>
        <location evidence="1">Nucleus</location>
    </subcellularLocation>
</comment>
<evidence type="ECO:0000256" key="6">
    <source>
        <dbReference type="ARBA" id="ARBA00023242"/>
    </source>
</evidence>
<evidence type="ECO:0000256" key="4">
    <source>
        <dbReference type="ARBA" id="ARBA00023125"/>
    </source>
</evidence>
<evidence type="ECO:0000313" key="10">
    <source>
        <dbReference type="EMBL" id="KIW70002.1"/>
    </source>
</evidence>
<dbReference type="InterPro" id="IPR007219">
    <property type="entry name" value="XnlR_reg_dom"/>
</dbReference>
<dbReference type="Proteomes" id="UP000054266">
    <property type="component" value="Unassembled WGS sequence"/>
</dbReference>
<dbReference type="GO" id="GO:0005634">
    <property type="term" value="C:nucleus"/>
    <property type="evidence" value="ECO:0007669"/>
    <property type="project" value="UniProtKB-SubCell"/>
</dbReference>
<reference evidence="10 11" key="1">
    <citation type="submission" date="2015-01" db="EMBL/GenBank/DDBJ databases">
        <title>The Genome Sequence of Capronia semiimmersa CBS27337.</title>
        <authorList>
            <consortium name="The Broad Institute Genomics Platform"/>
            <person name="Cuomo C."/>
            <person name="de Hoog S."/>
            <person name="Gorbushina A."/>
            <person name="Stielow B."/>
            <person name="Teixiera M."/>
            <person name="Abouelleil A."/>
            <person name="Chapman S.B."/>
            <person name="Priest M."/>
            <person name="Young S.K."/>
            <person name="Wortman J."/>
            <person name="Nusbaum C."/>
            <person name="Birren B."/>
        </authorList>
    </citation>
    <scope>NUCLEOTIDE SEQUENCE [LARGE SCALE GENOMIC DNA]</scope>
    <source>
        <strain evidence="10 11">CBS 27337</strain>
    </source>
</reference>
<gene>
    <name evidence="10" type="ORF">PV04_02314</name>
</gene>
<dbReference type="AlphaFoldDB" id="A0A0D2E6U8"/>
<organism evidence="10 11">
    <name type="scientific">Phialophora macrospora</name>
    <dbReference type="NCBI Taxonomy" id="1851006"/>
    <lineage>
        <taxon>Eukaryota</taxon>
        <taxon>Fungi</taxon>
        <taxon>Dikarya</taxon>
        <taxon>Ascomycota</taxon>
        <taxon>Pezizomycotina</taxon>
        <taxon>Eurotiomycetes</taxon>
        <taxon>Chaetothyriomycetidae</taxon>
        <taxon>Chaetothyriales</taxon>
        <taxon>Herpotrichiellaceae</taxon>
        <taxon>Phialophora</taxon>
    </lineage>
</organism>
<feature type="compositionally biased region" description="Basic and acidic residues" evidence="7">
    <location>
        <begin position="139"/>
        <end position="148"/>
    </location>
</feature>
<keyword evidence="4" id="KW-0238">DNA-binding</keyword>
<accession>A0A0D2E6U8</accession>
<keyword evidence="2" id="KW-0479">Metal-binding</keyword>
<sequence>MRRSIHSAQALNLTSVASSFAHEIATPDGGFHELETRPDVHRTAARTQGSKRKVPRSKVSRACDACKLKRTRCSGDQPCVRCRGLGISCDYFALYTRGRLPSVPASESPNRTDPPLRRQWEPNNILSRKALFSDPLRQYGDKSDEHSRGGAHASSRNSPVPSANIGGQYHGPSSPITFLQRAWKRLKDDHASGTSSAPEQEISTEQTMLVISDGHHLRLSDEEFHMPSTSDAHALVERYFELSTPFFQFLHRPTVKSLVDELYQRPSGGQTPQVALSQQKVTLLLMIFAVATLDDIRGHDSSSMSDGTQSEVFLEAAQRRLQTEIASPALDSVQARLIECFHLLSTRHANEVYSKFGTTVALMITLGLHRRKRPGGYRSEMGVIEHECRKRTFWAAYVLDRYLSVMGGRPRTLQDFDTDQDLPARVDDDELTSDGIKLQDDQFDCEMDAPIMHIKLAGISAQSSAQVYPLQRITQEERLAQADRIAANLADWKAHLPLFIGLVPASSLIPKLQRQSITLRLAHAHAVIHANRPFLLSNFANTSKESELPPRIVKYIHDCITAARNIVDILASFDGNGIPFNPWWFTQYVSFCAVAVIYIYTIQQHQKMISTPTASASVAGTSPRHTTHAQSGDKDYFEIAEQCQQRLAAAARDNSPGKKYAIVLEELRQETCRYLSASGPAVDAGESGLSEQGGQWTRQADDWTVEIDTDFTHIFDDWGIMDETSQLDGQ</sequence>
<dbReference type="InterPro" id="IPR036864">
    <property type="entry name" value="Zn2-C6_fun-type_DNA-bd_sf"/>
</dbReference>
<keyword evidence="8" id="KW-1133">Transmembrane helix</keyword>
<keyword evidence="8" id="KW-0472">Membrane</keyword>
<dbReference type="GO" id="GO:0043565">
    <property type="term" value="F:sequence-specific DNA binding"/>
    <property type="evidence" value="ECO:0007669"/>
    <property type="project" value="TreeGrafter"/>
</dbReference>
<dbReference type="CDD" id="cd12148">
    <property type="entry name" value="fungal_TF_MHR"/>
    <property type="match status" value="1"/>
</dbReference>
<dbReference type="SMART" id="SM00906">
    <property type="entry name" value="Fungal_trans"/>
    <property type="match status" value="1"/>
</dbReference>
<keyword evidence="11" id="KW-1185">Reference proteome</keyword>
<feature type="region of interest" description="Disordered" evidence="7">
    <location>
        <begin position="28"/>
        <end position="56"/>
    </location>
</feature>
<evidence type="ECO:0000256" key="3">
    <source>
        <dbReference type="ARBA" id="ARBA00023015"/>
    </source>
</evidence>
<evidence type="ECO:0000256" key="8">
    <source>
        <dbReference type="SAM" id="Phobius"/>
    </source>
</evidence>
<feature type="compositionally biased region" description="Basic and acidic residues" evidence="7">
    <location>
        <begin position="30"/>
        <end position="42"/>
    </location>
</feature>
<feature type="domain" description="Zn(2)-C6 fungal-type" evidence="9">
    <location>
        <begin position="62"/>
        <end position="91"/>
    </location>
</feature>
<dbReference type="Pfam" id="PF04082">
    <property type="entry name" value="Fungal_trans"/>
    <property type="match status" value="1"/>
</dbReference>
<evidence type="ECO:0000259" key="9">
    <source>
        <dbReference type="PROSITE" id="PS50048"/>
    </source>
</evidence>
<keyword evidence="6" id="KW-0539">Nucleus</keyword>
<name>A0A0D2E6U8_9EURO</name>
<feature type="transmembrane region" description="Helical" evidence="8">
    <location>
        <begin position="583"/>
        <end position="601"/>
    </location>
</feature>
<dbReference type="HOGENOM" id="CLU_009239_1_1_1"/>
<dbReference type="PROSITE" id="PS50048">
    <property type="entry name" value="ZN2_CY6_FUNGAL_2"/>
    <property type="match status" value="1"/>
</dbReference>
<evidence type="ECO:0000313" key="11">
    <source>
        <dbReference type="Proteomes" id="UP000054266"/>
    </source>
</evidence>
<proteinExistence type="predicted"/>
<dbReference type="STRING" id="5601.A0A0D2E6U8"/>
<dbReference type="SMART" id="SM00066">
    <property type="entry name" value="GAL4"/>
    <property type="match status" value="1"/>
</dbReference>
<dbReference type="Gene3D" id="4.10.240.10">
    <property type="entry name" value="Zn(2)-C6 fungal-type DNA-binding domain"/>
    <property type="match status" value="1"/>
</dbReference>
<dbReference type="InterPro" id="IPR001138">
    <property type="entry name" value="Zn2Cys6_DnaBD"/>
</dbReference>
<dbReference type="GO" id="GO:0045944">
    <property type="term" value="P:positive regulation of transcription by RNA polymerase II"/>
    <property type="evidence" value="ECO:0007669"/>
    <property type="project" value="TreeGrafter"/>
</dbReference>
<evidence type="ECO:0000256" key="2">
    <source>
        <dbReference type="ARBA" id="ARBA00022723"/>
    </source>
</evidence>
<evidence type="ECO:0000256" key="5">
    <source>
        <dbReference type="ARBA" id="ARBA00023163"/>
    </source>
</evidence>
<dbReference type="SUPFAM" id="SSF57701">
    <property type="entry name" value="Zn2/Cys6 DNA-binding domain"/>
    <property type="match status" value="1"/>
</dbReference>
<keyword evidence="3" id="KW-0805">Transcription regulation</keyword>
<dbReference type="CDD" id="cd00067">
    <property type="entry name" value="GAL4"/>
    <property type="match status" value="1"/>
</dbReference>
<feature type="region of interest" description="Disordered" evidence="7">
    <location>
        <begin position="102"/>
        <end position="172"/>
    </location>
</feature>